<dbReference type="EMBL" id="VSSQ01121412">
    <property type="protein sequence ID" value="MPN53840.1"/>
    <property type="molecule type" value="Genomic_DNA"/>
</dbReference>
<sequence length="56" mass="6461">MNAFPQRKLNIVPRFGFHSGQNRINIRLQIEINGIGRKNVGMRFLKIPVGRIEVES</sequence>
<gene>
    <name evidence="1" type="ORF">SDC9_201508</name>
</gene>
<evidence type="ECO:0000313" key="1">
    <source>
        <dbReference type="EMBL" id="MPN53840.1"/>
    </source>
</evidence>
<organism evidence="1">
    <name type="scientific">bioreactor metagenome</name>
    <dbReference type="NCBI Taxonomy" id="1076179"/>
    <lineage>
        <taxon>unclassified sequences</taxon>
        <taxon>metagenomes</taxon>
        <taxon>ecological metagenomes</taxon>
    </lineage>
</organism>
<protein>
    <submittedName>
        <fullName evidence="1">Uncharacterized protein</fullName>
    </submittedName>
</protein>
<accession>A0A645ISC9</accession>
<proteinExistence type="predicted"/>
<name>A0A645ISC9_9ZZZZ</name>
<comment type="caution">
    <text evidence="1">The sequence shown here is derived from an EMBL/GenBank/DDBJ whole genome shotgun (WGS) entry which is preliminary data.</text>
</comment>
<dbReference type="AlphaFoldDB" id="A0A645ISC9"/>
<reference evidence="1" key="1">
    <citation type="submission" date="2019-08" db="EMBL/GenBank/DDBJ databases">
        <authorList>
            <person name="Kucharzyk K."/>
            <person name="Murdoch R.W."/>
            <person name="Higgins S."/>
            <person name="Loffler F."/>
        </authorList>
    </citation>
    <scope>NUCLEOTIDE SEQUENCE</scope>
</reference>